<sequence length="453" mass="48209">MTTHAPGPLRADEPRTLGPYKLLGRLGRGGMGTVYLAADPTGRRVAVKVVNAELAGHPNFVERFRREVTAARQVRRFCTAPVIDAELENDPLYVVTEYIKGPNLESAVAQDGPLGGADLEALAVGVATALTAIHGAGIVHRDLKPENVLLSPTGPRVIDFGIARSVDGSEGHLTSTGQFVGTPAYIAPEVLRGEPLSPASDVFAWGCVVAFAGTARPPFLGKTVQETFQRISEDPPALVGLDPDLRTVVAAALDKNPRHRPASNELLARLVGQLDADPARTAETVSQTWHRSAFSRTDLPPAGPPPAPGPGPVTGGMPVTGAVPVVGAGPGAAPGPEGSYVPPPSPPPAPVVPGEKTFQVDLPYPEQWNGSNRWVPLLKGIMVLPHLLVMIIMTAVLVLVMLGCWLAFPFTKTYPRGLYLYVQGFQRWSGRVVAYAFMLTDEKVPPFRPLPRR</sequence>
<comment type="caution">
    <text evidence="9">The sequence shown here is derived from an EMBL/GenBank/DDBJ whole genome shotgun (WGS) entry which is preliminary data.</text>
</comment>
<evidence type="ECO:0000259" key="8">
    <source>
        <dbReference type="PROSITE" id="PS50011"/>
    </source>
</evidence>
<evidence type="ECO:0000256" key="7">
    <source>
        <dbReference type="SAM" id="Phobius"/>
    </source>
</evidence>
<dbReference type="SUPFAM" id="SSF56112">
    <property type="entry name" value="Protein kinase-like (PK-like)"/>
    <property type="match status" value="1"/>
</dbReference>
<evidence type="ECO:0000256" key="6">
    <source>
        <dbReference type="SAM" id="MobiDB-lite"/>
    </source>
</evidence>
<evidence type="ECO:0000256" key="2">
    <source>
        <dbReference type="ARBA" id="ARBA00022741"/>
    </source>
</evidence>
<evidence type="ECO:0000256" key="3">
    <source>
        <dbReference type="ARBA" id="ARBA00022777"/>
    </source>
</evidence>
<reference evidence="9" key="1">
    <citation type="submission" date="2021-03" db="EMBL/GenBank/DDBJ databases">
        <authorList>
            <person name="Kanchanasin P."/>
            <person name="Saeng-In P."/>
            <person name="Phongsopitanun W."/>
            <person name="Yuki M."/>
            <person name="Kudo T."/>
            <person name="Ohkuma M."/>
            <person name="Tanasupawat S."/>
        </authorList>
    </citation>
    <scope>NUCLEOTIDE SEQUENCE</scope>
    <source>
        <strain evidence="9">GKU 128</strain>
    </source>
</reference>
<dbReference type="Pfam" id="PF00069">
    <property type="entry name" value="Pkinase"/>
    <property type="match status" value="1"/>
</dbReference>
<dbReference type="Gene3D" id="3.30.200.20">
    <property type="entry name" value="Phosphorylase Kinase, domain 1"/>
    <property type="match status" value="1"/>
</dbReference>
<feature type="region of interest" description="Disordered" evidence="6">
    <location>
        <begin position="281"/>
        <end position="349"/>
    </location>
</feature>
<dbReference type="InterPro" id="IPR000719">
    <property type="entry name" value="Prot_kinase_dom"/>
</dbReference>
<dbReference type="PROSITE" id="PS50011">
    <property type="entry name" value="PROTEIN_KINASE_DOM"/>
    <property type="match status" value="1"/>
</dbReference>
<protein>
    <submittedName>
        <fullName evidence="9">DUF4389 domain-containing protein</fullName>
    </submittedName>
</protein>
<dbReference type="GO" id="GO:0005524">
    <property type="term" value="F:ATP binding"/>
    <property type="evidence" value="ECO:0007669"/>
    <property type="project" value="UniProtKB-UniRule"/>
</dbReference>
<dbReference type="GO" id="GO:0004674">
    <property type="term" value="F:protein serine/threonine kinase activity"/>
    <property type="evidence" value="ECO:0007669"/>
    <property type="project" value="TreeGrafter"/>
</dbReference>
<dbReference type="CDD" id="cd14014">
    <property type="entry name" value="STKc_PknB_like"/>
    <property type="match status" value="1"/>
</dbReference>
<keyword evidence="7" id="KW-1133">Transmembrane helix</keyword>
<evidence type="ECO:0000313" key="9">
    <source>
        <dbReference type="EMBL" id="MBO2445835.1"/>
    </source>
</evidence>
<keyword evidence="4 5" id="KW-0067">ATP-binding</keyword>
<organism evidence="9 10">
    <name type="scientific">Actinomadura barringtoniae</name>
    <dbReference type="NCBI Taxonomy" id="1427535"/>
    <lineage>
        <taxon>Bacteria</taxon>
        <taxon>Bacillati</taxon>
        <taxon>Actinomycetota</taxon>
        <taxon>Actinomycetes</taxon>
        <taxon>Streptosporangiales</taxon>
        <taxon>Thermomonosporaceae</taxon>
        <taxon>Actinomadura</taxon>
    </lineage>
</organism>
<keyword evidence="7" id="KW-0472">Membrane</keyword>
<keyword evidence="7" id="KW-0812">Transmembrane</keyword>
<evidence type="ECO:0000256" key="5">
    <source>
        <dbReference type="PROSITE-ProRule" id="PRU10141"/>
    </source>
</evidence>
<keyword evidence="2 5" id="KW-0547">Nucleotide-binding</keyword>
<dbReference type="InterPro" id="IPR017441">
    <property type="entry name" value="Protein_kinase_ATP_BS"/>
</dbReference>
<feature type="compositionally biased region" description="Low complexity" evidence="6">
    <location>
        <begin position="315"/>
        <end position="327"/>
    </location>
</feature>
<dbReference type="SMART" id="SM00220">
    <property type="entry name" value="S_TKc"/>
    <property type="match status" value="1"/>
</dbReference>
<dbReference type="PANTHER" id="PTHR43289:SF34">
    <property type="entry name" value="SERINE_THREONINE-PROTEIN KINASE YBDM-RELATED"/>
    <property type="match status" value="1"/>
</dbReference>
<proteinExistence type="predicted"/>
<keyword evidence="1" id="KW-0808">Transferase</keyword>
<dbReference type="EMBL" id="JAGEOJ010000001">
    <property type="protein sequence ID" value="MBO2445835.1"/>
    <property type="molecule type" value="Genomic_DNA"/>
</dbReference>
<dbReference type="PROSITE" id="PS00108">
    <property type="entry name" value="PROTEIN_KINASE_ST"/>
    <property type="match status" value="1"/>
</dbReference>
<evidence type="ECO:0000256" key="4">
    <source>
        <dbReference type="ARBA" id="ARBA00022840"/>
    </source>
</evidence>
<dbReference type="PROSITE" id="PS00107">
    <property type="entry name" value="PROTEIN_KINASE_ATP"/>
    <property type="match status" value="1"/>
</dbReference>
<accession>A0A939P5X8</accession>
<dbReference type="AlphaFoldDB" id="A0A939P5X8"/>
<dbReference type="PANTHER" id="PTHR43289">
    <property type="entry name" value="MITOGEN-ACTIVATED PROTEIN KINASE KINASE KINASE 20-RELATED"/>
    <property type="match status" value="1"/>
</dbReference>
<keyword evidence="10" id="KW-1185">Reference proteome</keyword>
<feature type="compositionally biased region" description="Pro residues" evidence="6">
    <location>
        <begin position="301"/>
        <end position="311"/>
    </location>
</feature>
<gene>
    <name evidence="9" type="ORF">J4573_01910</name>
</gene>
<name>A0A939P5X8_9ACTN</name>
<dbReference type="InterPro" id="IPR008271">
    <property type="entry name" value="Ser/Thr_kinase_AS"/>
</dbReference>
<dbReference type="Gene3D" id="1.10.510.10">
    <property type="entry name" value="Transferase(Phosphotransferase) domain 1"/>
    <property type="match status" value="1"/>
</dbReference>
<evidence type="ECO:0000313" key="10">
    <source>
        <dbReference type="Proteomes" id="UP000669179"/>
    </source>
</evidence>
<keyword evidence="3" id="KW-0418">Kinase</keyword>
<feature type="binding site" evidence="5">
    <location>
        <position position="48"/>
    </location>
    <ligand>
        <name>ATP</name>
        <dbReference type="ChEBI" id="CHEBI:30616"/>
    </ligand>
</feature>
<dbReference type="Proteomes" id="UP000669179">
    <property type="component" value="Unassembled WGS sequence"/>
</dbReference>
<feature type="transmembrane region" description="Helical" evidence="7">
    <location>
        <begin position="387"/>
        <end position="408"/>
    </location>
</feature>
<dbReference type="RefSeq" id="WP_208253426.1">
    <property type="nucleotide sequence ID" value="NZ_JAGEOJ010000001.1"/>
</dbReference>
<dbReference type="InterPro" id="IPR011009">
    <property type="entry name" value="Kinase-like_dom_sf"/>
</dbReference>
<evidence type="ECO:0000256" key="1">
    <source>
        <dbReference type="ARBA" id="ARBA00022679"/>
    </source>
</evidence>
<feature type="domain" description="Protein kinase" evidence="8">
    <location>
        <begin position="20"/>
        <end position="280"/>
    </location>
</feature>